<comment type="similarity">
    <text evidence="5">Belongs to the FtsP family.</text>
</comment>
<name>A0AAW6QAP5_9PAST</name>
<evidence type="ECO:0000313" key="8">
    <source>
        <dbReference type="EMBL" id="MDG2950664.1"/>
    </source>
</evidence>
<evidence type="ECO:0000256" key="1">
    <source>
        <dbReference type="ARBA" id="ARBA00022618"/>
    </source>
</evidence>
<dbReference type="Gene3D" id="2.60.40.420">
    <property type="entry name" value="Cupredoxins - blue copper proteins"/>
    <property type="match status" value="3"/>
</dbReference>
<evidence type="ECO:0000256" key="5">
    <source>
        <dbReference type="HAMAP-Rule" id="MF_00915"/>
    </source>
</evidence>
<keyword evidence="3 5" id="KW-0574">Periplasm</keyword>
<dbReference type="Proteomes" id="UP001214976">
    <property type="component" value="Unassembled WGS sequence"/>
</dbReference>
<dbReference type="GO" id="GO:0043093">
    <property type="term" value="P:FtsZ-dependent cytokinesis"/>
    <property type="evidence" value="ECO:0007669"/>
    <property type="project" value="UniProtKB-UniRule"/>
</dbReference>
<organism evidence="8 9">
    <name type="scientific">Exercitatus varius</name>
    <dbReference type="NCBI Taxonomy" id="67857"/>
    <lineage>
        <taxon>Bacteria</taxon>
        <taxon>Pseudomonadati</taxon>
        <taxon>Pseudomonadota</taxon>
        <taxon>Gammaproteobacteria</taxon>
        <taxon>Pasteurellales</taxon>
        <taxon>Pasteurellaceae</taxon>
        <taxon>Exercitatus</taxon>
    </lineage>
</organism>
<sequence length="466" mass="52095">MDYSRRFLFKKTLIATAFSALPAPLLAATNQPLVIPPLLESRRGKPVFLGFESTQIRLVDNQLVEVWGFNGQYLGPTVRVRKGDFVKLNYRNNLPQAVAMNIQGLQTNSDILGGIGHSLKPQQSWSPIVPISQTAATCYYHSCSLASSAYQNYRGLVGMWIIEDDESRQAQLPNKYGVNDIPLILQDLHLNQEGAQLFQQNEPHFYGDRLFVNGQEAPFINVGRGWIRLRILNASVSRGYSLQFDDEREFLLIAKDQGFLPEAKTVKSVFVGTGERIEILVDLNEGGNVSLLAGKKRSFIDKVELFFNDNGELADNRLLELRPEGLLSVFNGKPSYRPSVTAAMPSQIAQERTFHFDTENAMINSKRFDPRRIDVNAKQGSVERWTLSAANAMGFRIQGAKFVVESRDDVATPGNELVWQDTLWFDKTAKILVKFDNSASNSQPFIFGSADLMQADKGALGLIVVQ</sequence>
<protein>
    <recommendedName>
        <fullName evidence="5">Cell division protein FtsP</fullName>
    </recommendedName>
</protein>
<evidence type="ECO:0000313" key="9">
    <source>
        <dbReference type="Proteomes" id="UP001214976"/>
    </source>
</evidence>
<dbReference type="GO" id="GO:0005507">
    <property type="term" value="F:copper ion binding"/>
    <property type="evidence" value="ECO:0007669"/>
    <property type="project" value="InterPro"/>
</dbReference>
<keyword evidence="4 5" id="KW-0131">Cell cycle</keyword>
<dbReference type="InterPro" id="IPR008972">
    <property type="entry name" value="Cupredoxin"/>
</dbReference>
<comment type="function">
    <text evidence="5">Cell division protein that is required for growth during stress conditions. May be involved in protecting or stabilizing the divisomal assembly under conditions of stress.</text>
</comment>
<dbReference type="RefSeq" id="WP_317477627.1">
    <property type="nucleotide sequence ID" value="NZ_JARQTW010000014.1"/>
</dbReference>
<reference evidence="8" key="1">
    <citation type="submission" date="2023-03" db="EMBL/GenBank/DDBJ databases">
        <title>Classification of Bisgaard taxon 6 and taxon 10 as Exercitatus varius gen. nov., spec. nov.</title>
        <authorList>
            <person name="Christensen H."/>
        </authorList>
    </citation>
    <scope>NUCLEOTIDE SEQUENCE</scope>
    <source>
        <strain evidence="8">86116</strain>
    </source>
</reference>
<evidence type="ECO:0000256" key="4">
    <source>
        <dbReference type="ARBA" id="ARBA00023306"/>
    </source>
</evidence>
<dbReference type="CDD" id="cd13867">
    <property type="entry name" value="CuRO_2_CueO_FtsP"/>
    <property type="match status" value="1"/>
</dbReference>
<proteinExistence type="inferred from homology"/>
<dbReference type="InterPro" id="IPR026589">
    <property type="entry name" value="FtsP"/>
</dbReference>
<dbReference type="PANTHER" id="PTHR48267">
    <property type="entry name" value="CUPREDOXIN SUPERFAMILY PROTEIN"/>
    <property type="match status" value="1"/>
</dbReference>
<dbReference type="GO" id="GO:0032153">
    <property type="term" value="C:cell division site"/>
    <property type="evidence" value="ECO:0007669"/>
    <property type="project" value="UniProtKB-UniRule"/>
</dbReference>
<dbReference type="GO" id="GO:0030288">
    <property type="term" value="C:outer membrane-bounded periplasmic space"/>
    <property type="evidence" value="ECO:0007669"/>
    <property type="project" value="UniProtKB-UniRule"/>
</dbReference>
<feature type="chain" id="PRO_5043678235" description="Cell division protein FtsP" evidence="6">
    <location>
        <begin position="28"/>
        <end position="466"/>
    </location>
</feature>
<keyword evidence="1 5" id="KW-0132">Cell division</keyword>
<dbReference type="InterPro" id="IPR045087">
    <property type="entry name" value="Cu-oxidase_fam"/>
</dbReference>
<evidence type="ECO:0000256" key="3">
    <source>
        <dbReference type="ARBA" id="ARBA00022764"/>
    </source>
</evidence>
<evidence type="ECO:0000256" key="2">
    <source>
        <dbReference type="ARBA" id="ARBA00022729"/>
    </source>
</evidence>
<feature type="signal peptide" evidence="6">
    <location>
        <begin position="1"/>
        <end position="27"/>
    </location>
</feature>
<keyword evidence="2 6" id="KW-0732">Signal</keyword>
<dbReference type="CDD" id="cd13890">
    <property type="entry name" value="CuRO_3_CueO_FtsP"/>
    <property type="match status" value="1"/>
</dbReference>
<dbReference type="Pfam" id="PF07732">
    <property type="entry name" value="Cu-oxidase_3"/>
    <property type="match status" value="1"/>
</dbReference>
<evidence type="ECO:0000256" key="6">
    <source>
        <dbReference type="SAM" id="SignalP"/>
    </source>
</evidence>
<evidence type="ECO:0000259" key="7">
    <source>
        <dbReference type="Pfam" id="PF07732"/>
    </source>
</evidence>
<dbReference type="SUPFAM" id="SSF49503">
    <property type="entry name" value="Cupredoxins"/>
    <property type="match status" value="3"/>
</dbReference>
<dbReference type="AlphaFoldDB" id="A0AAW6QAP5"/>
<dbReference type="PANTHER" id="PTHR48267:SF1">
    <property type="entry name" value="BILIRUBIN OXIDASE"/>
    <property type="match status" value="1"/>
</dbReference>
<dbReference type="EMBL" id="JARQTW010000014">
    <property type="protein sequence ID" value="MDG2950664.1"/>
    <property type="molecule type" value="Genomic_DNA"/>
</dbReference>
<feature type="domain" description="Plastocyanin-like" evidence="7">
    <location>
        <begin position="54"/>
        <end position="166"/>
    </location>
</feature>
<gene>
    <name evidence="5" type="primary">ftsP</name>
    <name evidence="8" type="ORF">P7M15_09095</name>
</gene>
<accession>A0AAW6QAP5</accession>
<comment type="subcellular location">
    <subcellularLocation>
        <location evidence="5">Periplasm</location>
    </subcellularLocation>
    <text evidence="5">Localizes to the division septum.</text>
</comment>
<dbReference type="InterPro" id="IPR011707">
    <property type="entry name" value="Cu-oxidase-like_N"/>
</dbReference>
<comment type="caution">
    <text evidence="8">The sequence shown here is derived from an EMBL/GenBank/DDBJ whole genome shotgun (WGS) entry which is preliminary data.</text>
</comment>
<dbReference type="HAMAP" id="MF_00915">
    <property type="entry name" value="FtsP"/>
    <property type="match status" value="1"/>
</dbReference>